<reference evidence="1 2" key="1">
    <citation type="submission" date="2023-04" db="EMBL/GenBank/DDBJ databases">
        <title>Colletotrichum tabacum stain YC1 causing leaf anthracnose on Nicotiana tabacum(L.) cv.</title>
        <authorList>
            <person name="Ji Z."/>
            <person name="Wang M."/>
            <person name="Zhang J."/>
            <person name="Wang N."/>
            <person name="Zhou Z."/>
        </authorList>
    </citation>
    <scope>NUCLEOTIDE SEQUENCE [LARGE SCALE GENOMIC DNA]</scope>
    <source>
        <strain evidence="1 2">YC1</strain>
    </source>
</reference>
<proteinExistence type="predicted"/>
<gene>
    <name evidence="1" type="ORF">QIS74_05688</name>
</gene>
<protein>
    <submittedName>
        <fullName evidence="1">Uncharacterized protein</fullName>
    </submittedName>
</protein>
<accession>A0AAV9TI89</accession>
<dbReference type="AlphaFoldDB" id="A0AAV9TI89"/>
<dbReference type="EMBL" id="JASAOK010000030">
    <property type="protein sequence ID" value="KAK6220186.1"/>
    <property type="molecule type" value="Genomic_DNA"/>
</dbReference>
<keyword evidence="2" id="KW-1185">Reference proteome</keyword>
<evidence type="ECO:0000313" key="1">
    <source>
        <dbReference type="EMBL" id="KAK6220186.1"/>
    </source>
</evidence>
<sequence>MMDRVVDWDAGVIFCIVLCTLQQSRIAGAKTWPDLDLMDLDLNLGLEPGPLVS</sequence>
<comment type="caution">
    <text evidence="1">The sequence shown here is derived from an EMBL/GenBank/DDBJ whole genome shotgun (WGS) entry which is preliminary data.</text>
</comment>
<organism evidence="1 2">
    <name type="scientific">Colletotrichum tabaci</name>
    <dbReference type="NCBI Taxonomy" id="1209068"/>
    <lineage>
        <taxon>Eukaryota</taxon>
        <taxon>Fungi</taxon>
        <taxon>Dikarya</taxon>
        <taxon>Ascomycota</taxon>
        <taxon>Pezizomycotina</taxon>
        <taxon>Sordariomycetes</taxon>
        <taxon>Hypocreomycetidae</taxon>
        <taxon>Glomerellales</taxon>
        <taxon>Glomerellaceae</taxon>
        <taxon>Colletotrichum</taxon>
        <taxon>Colletotrichum destructivum species complex</taxon>
    </lineage>
</organism>
<evidence type="ECO:0000313" key="2">
    <source>
        <dbReference type="Proteomes" id="UP001327957"/>
    </source>
</evidence>
<name>A0AAV9TI89_9PEZI</name>
<dbReference type="Proteomes" id="UP001327957">
    <property type="component" value="Unassembled WGS sequence"/>
</dbReference>